<evidence type="ECO:0000313" key="5">
    <source>
        <dbReference type="WBParaSite" id="GPUH_0002290901-mRNA-1"/>
    </source>
</evidence>
<evidence type="ECO:0000256" key="2">
    <source>
        <dbReference type="PROSITE-ProRule" id="PRU00259"/>
    </source>
</evidence>
<protein>
    <submittedName>
        <fullName evidence="5">Arm_2 domain-containing protein</fullName>
    </submittedName>
</protein>
<organism evidence="5">
    <name type="scientific">Gongylonema pulchrum</name>
    <dbReference type="NCBI Taxonomy" id="637853"/>
    <lineage>
        <taxon>Eukaryota</taxon>
        <taxon>Metazoa</taxon>
        <taxon>Ecdysozoa</taxon>
        <taxon>Nematoda</taxon>
        <taxon>Chromadorea</taxon>
        <taxon>Rhabditida</taxon>
        <taxon>Spirurina</taxon>
        <taxon>Spiruromorpha</taxon>
        <taxon>Spiruroidea</taxon>
        <taxon>Gongylonematidae</taxon>
        <taxon>Gongylonema</taxon>
    </lineage>
</organism>
<sequence length="253" mass="27430">MVHMLSRERKSVNAIASNPTLVDALCTATRYENDAIRRDALGALSHISERAEGRMHIFRSGGIPELVRMLGIPVDAETRACGGLEAMAPLLHENNPRFLALLADSLYLLLLDHPQSKLSFLSLGGPSALIVLLNTHRHYPKLIYTVVRCIRAISVCPQNKTALISLGALNVLGDFIHNVDDRTQFAVLCAVRNLSDAATNEDSLGPLIISLIEVVAAGEESTTACAAGVLSNLTCNNIRNKQTLCTNRLVHFS</sequence>
<dbReference type="GO" id="GO:0045296">
    <property type="term" value="F:cadherin binding"/>
    <property type="evidence" value="ECO:0007669"/>
    <property type="project" value="InterPro"/>
</dbReference>
<evidence type="ECO:0000313" key="4">
    <source>
        <dbReference type="Proteomes" id="UP000271098"/>
    </source>
</evidence>
<gene>
    <name evidence="3" type="ORF">GPUH_LOCUS22882</name>
</gene>
<proteinExistence type="predicted"/>
<feature type="repeat" description="ARM" evidence="2">
    <location>
        <begin position="124"/>
        <end position="168"/>
    </location>
</feature>
<dbReference type="PANTHER" id="PTHR45976">
    <property type="entry name" value="ARMADILLO SEGMENT POLARITY PROTEIN"/>
    <property type="match status" value="1"/>
</dbReference>
<dbReference type="PROSITE" id="PS50176">
    <property type="entry name" value="ARM_REPEAT"/>
    <property type="match status" value="1"/>
</dbReference>
<dbReference type="AlphaFoldDB" id="A0A183EPJ1"/>
<reference evidence="5" key="1">
    <citation type="submission" date="2016-06" db="UniProtKB">
        <authorList>
            <consortium name="WormBaseParasite"/>
        </authorList>
    </citation>
    <scope>IDENTIFICATION</scope>
</reference>
<dbReference type="SMART" id="SM00185">
    <property type="entry name" value="ARM"/>
    <property type="match status" value="5"/>
</dbReference>
<dbReference type="WBParaSite" id="GPUH_0002290901-mRNA-1">
    <property type="protein sequence ID" value="GPUH_0002290901-mRNA-1"/>
    <property type="gene ID" value="GPUH_0002290901"/>
</dbReference>
<dbReference type="InterPro" id="IPR013284">
    <property type="entry name" value="Beta-catenin"/>
</dbReference>
<dbReference type="Pfam" id="PF00514">
    <property type="entry name" value="Arm"/>
    <property type="match status" value="1"/>
</dbReference>
<dbReference type="InterPro" id="IPR011989">
    <property type="entry name" value="ARM-like"/>
</dbReference>
<keyword evidence="1" id="KW-0217">Developmental protein</keyword>
<name>A0A183EPJ1_9BILA</name>
<reference evidence="3 4" key="2">
    <citation type="submission" date="2018-11" db="EMBL/GenBank/DDBJ databases">
        <authorList>
            <consortium name="Pathogen Informatics"/>
        </authorList>
    </citation>
    <scope>NUCLEOTIDE SEQUENCE [LARGE SCALE GENOMIC DNA]</scope>
</reference>
<dbReference type="Gene3D" id="1.25.10.10">
    <property type="entry name" value="Leucine-rich Repeat Variant"/>
    <property type="match status" value="1"/>
</dbReference>
<evidence type="ECO:0000256" key="1">
    <source>
        <dbReference type="ARBA" id="ARBA00022473"/>
    </source>
</evidence>
<accession>A0A183EPJ1</accession>
<dbReference type="GO" id="GO:0007155">
    <property type="term" value="P:cell adhesion"/>
    <property type="evidence" value="ECO:0007669"/>
    <property type="project" value="InterPro"/>
</dbReference>
<dbReference type="Proteomes" id="UP000271098">
    <property type="component" value="Unassembled WGS sequence"/>
</dbReference>
<keyword evidence="4" id="KW-1185">Reference proteome</keyword>
<dbReference type="EMBL" id="UYRT01096220">
    <property type="protein sequence ID" value="VDN40677.1"/>
    <property type="molecule type" value="Genomic_DNA"/>
</dbReference>
<dbReference type="InterPro" id="IPR016024">
    <property type="entry name" value="ARM-type_fold"/>
</dbReference>
<dbReference type="SUPFAM" id="SSF48371">
    <property type="entry name" value="ARM repeat"/>
    <property type="match status" value="1"/>
</dbReference>
<evidence type="ECO:0000313" key="3">
    <source>
        <dbReference type="EMBL" id="VDN40677.1"/>
    </source>
</evidence>
<dbReference type="InterPro" id="IPR000225">
    <property type="entry name" value="Armadillo"/>
</dbReference>
<dbReference type="OrthoDB" id="195736at2759"/>